<proteinExistence type="predicted"/>
<feature type="region of interest" description="Disordered" evidence="2">
    <location>
        <begin position="259"/>
        <end position="295"/>
    </location>
</feature>
<dbReference type="Proteomes" id="UP001583280">
    <property type="component" value="Unassembled WGS sequence"/>
</dbReference>
<feature type="coiled-coil region" evidence="1">
    <location>
        <begin position="391"/>
        <end position="418"/>
    </location>
</feature>
<feature type="region of interest" description="Disordered" evidence="2">
    <location>
        <begin position="197"/>
        <end position="221"/>
    </location>
</feature>
<reference evidence="3 4" key="1">
    <citation type="journal article" date="2024" name="IMA Fungus">
        <title>IMA Genome - F19 : A genome assembly and annotation guide to empower mycologists, including annotated draft genome sequences of Ceratocystis pirilliformis, Diaporthe australafricana, Fusarium ophioides, Paecilomyces lecythidis, and Sporothrix stenoceras.</title>
        <authorList>
            <person name="Aylward J."/>
            <person name="Wilson A.M."/>
            <person name="Visagie C.M."/>
            <person name="Spraker J."/>
            <person name="Barnes I."/>
            <person name="Buitendag C."/>
            <person name="Ceriani C."/>
            <person name="Del Mar Angel L."/>
            <person name="du Plessis D."/>
            <person name="Fuchs T."/>
            <person name="Gasser K."/>
            <person name="Kramer D."/>
            <person name="Li W."/>
            <person name="Munsamy K."/>
            <person name="Piso A."/>
            <person name="Price J.L."/>
            <person name="Sonnekus B."/>
            <person name="Thomas C."/>
            <person name="van der Nest A."/>
            <person name="van Dijk A."/>
            <person name="van Heerden A."/>
            <person name="van Vuuren N."/>
            <person name="Yilmaz N."/>
            <person name="Duong T.A."/>
            <person name="van der Merwe N.A."/>
            <person name="Wingfield M.J."/>
            <person name="Wingfield B.D."/>
        </authorList>
    </citation>
    <scope>NUCLEOTIDE SEQUENCE [LARGE SCALE GENOMIC DNA]</scope>
    <source>
        <strain evidence="3 4">CMW 12675</strain>
    </source>
</reference>
<accession>A0ABR3Z422</accession>
<evidence type="ECO:0000256" key="2">
    <source>
        <dbReference type="SAM" id="MobiDB-lite"/>
    </source>
</evidence>
<gene>
    <name evidence="3" type="ORF">Cpir12675_003247</name>
</gene>
<name>A0ABR3Z422_9PEZI</name>
<feature type="region of interest" description="Disordered" evidence="2">
    <location>
        <begin position="76"/>
        <end position="128"/>
    </location>
</feature>
<dbReference type="PANTHER" id="PTHR40130:SF1">
    <property type="entry name" value="SPINDLE POLE BODY-ASSOCIATED PROTEIN CUT12 DOMAIN-CONTAINING PROTEIN"/>
    <property type="match status" value="1"/>
</dbReference>
<feature type="compositionally biased region" description="Polar residues" evidence="2">
    <location>
        <begin position="523"/>
        <end position="532"/>
    </location>
</feature>
<feature type="compositionally biased region" description="Polar residues" evidence="2">
    <location>
        <begin position="168"/>
        <end position="186"/>
    </location>
</feature>
<evidence type="ECO:0000256" key="1">
    <source>
        <dbReference type="SAM" id="Coils"/>
    </source>
</evidence>
<organism evidence="3 4">
    <name type="scientific">Ceratocystis pirilliformis</name>
    <dbReference type="NCBI Taxonomy" id="259994"/>
    <lineage>
        <taxon>Eukaryota</taxon>
        <taxon>Fungi</taxon>
        <taxon>Dikarya</taxon>
        <taxon>Ascomycota</taxon>
        <taxon>Pezizomycotina</taxon>
        <taxon>Sordariomycetes</taxon>
        <taxon>Hypocreomycetidae</taxon>
        <taxon>Microascales</taxon>
        <taxon>Ceratocystidaceae</taxon>
        <taxon>Ceratocystis</taxon>
    </lineage>
</organism>
<keyword evidence="1" id="KW-0175">Coiled coil</keyword>
<comment type="caution">
    <text evidence="3">The sequence shown here is derived from an EMBL/GenBank/DDBJ whole genome shotgun (WGS) entry which is preliminary data.</text>
</comment>
<feature type="region of interest" description="Disordered" evidence="2">
    <location>
        <begin position="433"/>
        <end position="456"/>
    </location>
</feature>
<protein>
    <submittedName>
        <fullName evidence="3">Uncharacterized protein</fullName>
    </submittedName>
</protein>
<feature type="region of interest" description="Disordered" evidence="2">
    <location>
        <begin position="509"/>
        <end position="532"/>
    </location>
</feature>
<feature type="compositionally biased region" description="Polar residues" evidence="2">
    <location>
        <begin position="79"/>
        <end position="93"/>
    </location>
</feature>
<dbReference type="Gene3D" id="1.20.58.80">
    <property type="entry name" value="Phosphotransferase system, lactose/cellobiose-type IIA subunit"/>
    <property type="match status" value="1"/>
</dbReference>
<dbReference type="SUPFAM" id="SSF140361">
    <property type="entry name" value="MIT domain-like"/>
    <property type="match status" value="1"/>
</dbReference>
<feature type="compositionally biased region" description="Basic and acidic residues" evidence="2">
    <location>
        <begin position="95"/>
        <end position="111"/>
    </location>
</feature>
<sequence>METSPLVKAHNHARAAARATQAADTTVAINEHTLAAGEFALAANTTSSVEALRTLRLLEDHHKRLAKLLELPVRAHSAQRPTNTTIPGSTNPDGSKADGEKNGDCDGKEGVDASTKQTASANVKAAGQIPSLAQSRFPQRNIAESITNNLNSARGIRSKYSGSLVAPSISNDPASGNLETLPNKESSRSCMQTMLDTEKAASGQHQDHSAAPPAAPPAATSEDGYSRFYNAFGSIINRISSPLAFAGLPLVSEDTPTRTATPVIIEPANRRRGSSISSRSTAPAKPSRLSESSIADPDLGKIYSKATVRAMQGLPVNESFYVVPPSGHTVSYANILSYADKEKRRLTASASQYSCASVTAPSDETDADFVDAGEGLPGMPKKRTVRQGQNDNELRRAADELRRQNEGLQDVVNTLQKRLRVFEASAQSLTESRIMGPKSPNSMSNSGLRVPPPLVSPTSLLGDDALKRENKEIEQKLSEALQRLEVVERDNEKMQKKLRKYKEQWDALKESAKARRTPKIGTDNESMASRIV</sequence>
<feature type="region of interest" description="Disordered" evidence="2">
    <location>
        <begin position="167"/>
        <end position="186"/>
    </location>
</feature>
<evidence type="ECO:0000313" key="3">
    <source>
        <dbReference type="EMBL" id="KAL1895386.1"/>
    </source>
</evidence>
<evidence type="ECO:0000313" key="4">
    <source>
        <dbReference type="Proteomes" id="UP001583280"/>
    </source>
</evidence>
<dbReference type="PANTHER" id="PTHR40130">
    <property type="entry name" value="EXPRESSED PROTEIN"/>
    <property type="match status" value="1"/>
</dbReference>
<dbReference type="EMBL" id="JAWDJO010000073">
    <property type="protein sequence ID" value="KAL1895386.1"/>
    <property type="molecule type" value="Genomic_DNA"/>
</dbReference>
<keyword evidence="4" id="KW-1185">Reference proteome</keyword>